<evidence type="ECO:0000256" key="2">
    <source>
        <dbReference type="ARBA" id="ARBA00023239"/>
    </source>
</evidence>
<evidence type="ECO:0000313" key="4">
    <source>
        <dbReference type="EMBL" id="KAL1244971.1"/>
    </source>
</evidence>
<keyword evidence="2" id="KW-0456">Lyase</keyword>
<comment type="caution">
    <text evidence="4">The sequence shown here is derived from an EMBL/GenBank/DDBJ whole genome shotgun (WGS) entry which is preliminary data.</text>
</comment>
<dbReference type="InterPro" id="IPR059049">
    <property type="entry name" value="TSEN34_N"/>
</dbReference>
<proteinExistence type="predicted"/>
<dbReference type="InterPro" id="IPR036167">
    <property type="entry name" value="tRNA_intron_Endo_cat-like_sf"/>
</dbReference>
<keyword evidence="4" id="KW-0378">Hydrolase</keyword>
<protein>
    <submittedName>
        <fullName evidence="4">tRNA-splicing endonuclease subunit</fullName>
    </submittedName>
</protein>
<dbReference type="GO" id="GO:0004519">
    <property type="term" value="F:endonuclease activity"/>
    <property type="evidence" value="ECO:0007669"/>
    <property type="project" value="UniProtKB-KW"/>
</dbReference>
<dbReference type="InterPro" id="IPR011856">
    <property type="entry name" value="tRNA_endonuc-like_dom_sf"/>
</dbReference>
<dbReference type="EMBL" id="JBEUSY010000120">
    <property type="protein sequence ID" value="KAL1244971.1"/>
    <property type="molecule type" value="Genomic_DNA"/>
</dbReference>
<evidence type="ECO:0000256" key="1">
    <source>
        <dbReference type="ARBA" id="ARBA00022694"/>
    </source>
</evidence>
<dbReference type="Gene3D" id="3.40.1350.10">
    <property type="match status" value="1"/>
</dbReference>
<dbReference type="Pfam" id="PF26577">
    <property type="entry name" value="TSEN34_N"/>
    <property type="match status" value="1"/>
</dbReference>
<keyword evidence="4" id="KW-0540">Nuclease</keyword>
<dbReference type="PANTHER" id="PTHR13070">
    <property type="entry name" value="TRNA-SPLICING ENDONUCLEASE SUBUNIT SEN34-RELATED"/>
    <property type="match status" value="1"/>
</dbReference>
<keyword evidence="4" id="KW-0255">Endonuclease</keyword>
<name>A0ABR3KWE7_TRISP</name>
<evidence type="ECO:0000259" key="3">
    <source>
        <dbReference type="Pfam" id="PF26577"/>
    </source>
</evidence>
<organism evidence="4 5">
    <name type="scientific">Trichinella spiralis</name>
    <name type="common">Trichina worm</name>
    <dbReference type="NCBI Taxonomy" id="6334"/>
    <lineage>
        <taxon>Eukaryota</taxon>
        <taxon>Metazoa</taxon>
        <taxon>Ecdysozoa</taxon>
        <taxon>Nematoda</taxon>
        <taxon>Enoplea</taxon>
        <taxon>Dorylaimia</taxon>
        <taxon>Trichinellida</taxon>
        <taxon>Trichinellidae</taxon>
        <taxon>Trichinella</taxon>
    </lineage>
</organism>
<accession>A0ABR3KWE7</accession>
<keyword evidence="1" id="KW-0819">tRNA processing</keyword>
<feature type="domain" description="TSEN34 N-terminal" evidence="3">
    <location>
        <begin position="15"/>
        <end position="73"/>
    </location>
</feature>
<reference evidence="4 5" key="1">
    <citation type="submission" date="2024-07" db="EMBL/GenBank/DDBJ databases">
        <title>Enhanced genomic and transcriptomic resources for Trichinella pseudospiralis and T. spiralis underpin the discovery of pronounced molecular differences between stages and species.</title>
        <authorList>
            <person name="Pasi K.K."/>
            <person name="La Rosa G."/>
            <person name="Gomez-Morales M.A."/>
            <person name="Tosini F."/>
            <person name="Sumanam S."/>
            <person name="Young N.D."/>
            <person name="Chang B.C."/>
            <person name="Robin G.B."/>
        </authorList>
    </citation>
    <scope>NUCLEOTIDE SEQUENCE [LARGE SCALE GENOMIC DNA]</scope>
    <source>
        <strain evidence="4">ISS534</strain>
    </source>
</reference>
<dbReference type="SUPFAM" id="SSF53032">
    <property type="entry name" value="tRNA-intron endonuclease catalytic domain-like"/>
    <property type="match status" value="1"/>
</dbReference>
<evidence type="ECO:0000313" key="5">
    <source>
        <dbReference type="Proteomes" id="UP001558632"/>
    </source>
</evidence>
<gene>
    <name evidence="4" type="ORF">TSPI_07948</name>
</gene>
<dbReference type="PANTHER" id="PTHR13070:SF0">
    <property type="entry name" value="TRNA-SPLICING ENDONUCLEASE SUBUNIT SEN34"/>
    <property type="match status" value="1"/>
</dbReference>
<dbReference type="Proteomes" id="UP001558632">
    <property type="component" value="Unassembled WGS sequence"/>
</dbReference>
<keyword evidence="5" id="KW-1185">Reference proteome</keyword>
<sequence length="261" mass="30030">MEKRNVVVAIVEKYHPDLYLIWNVDAIEHLRNEHRKIGCFMNMCISKTRNSLPLQITAEELIYLRNQTCCTVHVVDKSLLSNVAFEAHIQKQLQIDRLAISRCQHQLIHDYNNLVKKITVGDIGQQSQSMKLMPVEKSTQVPSDVLSALKEQFFTTGGLKFGCHLLLYPGNPLCYHASHMFYYFRPDDPVMVKNLLTRCRLVSIAINSLSTDRIVFVFLVQQVQGAAMKKSPLPSKRCDVLILTDAFMLSCIDYYVKIFQY</sequence>